<dbReference type="PANTHER" id="PTHR30154">
    <property type="entry name" value="LEUCINE-RESPONSIVE REGULATORY PROTEIN"/>
    <property type="match status" value="1"/>
</dbReference>
<dbReference type="OrthoDB" id="166264at2"/>
<dbReference type="GO" id="GO:0043565">
    <property type="term" value="F:sequence-specific DNA binding"/>
    <property type="evidence" value="ECO:0007669"/>
    <property type="project" value="InterPro"/>
</dbReference>
<evidence type="ECO:0000256" key="1">
    <source>
        <dbReference type="ARBA" id="ARBA00023015"/>
    </source>
</evidence>
<evidence type="ECO:0000256" key="3">
    <source>
        <dbReference type="ARBA" id="ARBA00023163"/>
    </source>
</evidence>
<evidence type="ECO:0000313" key="5">
    <source>
        <dbReference type="EMBL" id="PTU30861.1"/>
    </source>
</evidence>
<protein>
    <submittedName>
        <fullName evidence="5">AsnC family transcriptional regulator</fullName>
    </submittedName>
</protein>
<sequence>MTTSLDNLDIRILDELQDDVTAAAADIADRVGSSKSVVWRRIQDFIANGVIERRVAILNPQKVGCNVVVFAMVKMSRHNANALPKFIEAVKAIPQVLECHTVLGQVDFLLKIVTGSIEEYREVVWTKLSQLEVQEISSMISFERTVDRTKLPLRHIGA</sequence>
<dbReference type="Pfam" id="PF13412">
    <property type="entry name" value="HTH_24"/>
    <property type="match status" value="1"/>
</dbReference>
<dbReference type="EMBL" id="QANS01000004">
    <property type="protein sequence ID" value="PTU30861.1"/>
    <property type="molecule type" value="Genomic_DNA"/>
</dbReference>
<dbReference type="PROSITE" id="PS50956">
    <property type="entry name" value="HTH_ASNC_2"/>
    <property type="match status" value="1"/>
</dbReference>
<dbReference type="SUPFAM" id="SSF54909">
    <property type="entry name" value="Dimeric alpha+beta barrel"/>
    <property type="match status" value="1"/>
</dbReference>
<keyword evidence="3" id="KW-0804">Transcription</keyword>
<dbReference type="InterPro" id="IPR036388">
    <property type="entry name" value="WH-like_DNA-bd_sf"/>
</dbReference>
<dbReference type="InterPro" id="IPR011008">
    <property type="entry name" value="Dimeric_a/b-barrel"/>
</dbReference>
<gene>
    <name evidence="5" type="ORF">CJD38_11155</name>
</gene>
<dbReference type="SUPFAM" id="SSF46785">
    <property type="entry name" value="Winged helix' DNA-binding domain"/>
    <property type="match status" value="1"/>
</dbReference>
<dbReference type="PRINTS" id="PR00033">
    <property type="entry name" value="HTHASNC"/>
</dbReference>
<dbReference type="AlphaFoldDB" id="A0A2T5ME51"/>
<evidence type="ECO:0000259" key="4">
    <source>
        <dbReference type="PROSITE" id="PS50956"/>
    </source>
</evidence>
<dbReference type="Gene3D" id="1.10.10.10">
    <property type="entry name" value="Winged helix-like DNA-binding domain superfamily/Winged helix DNA-binding domain"/>
    <property type="match status" value="1"/>
</dbReference>
<dbReference type="InterPro" id="IPR000485">
    <property type="entry name" value="AsnC-type_HTH_dom"/>
</dbReference>
<organism evidence="5 6">
    <name type="scientific">Stenotrophobium rhamnosiphilum</name>
    <dbReference type="NCBI Taxonomy" id="2029166"/>
    <lineage>
        <taxon>Bacteria</taxon>
        <taxon>Pseudomonadati</taxon>
        <taxon>Pseudomonadota</taxon>
        <taxon>Gammaproteobacteria</taxon>
        <taxon>Nevskiales</taxon>
        <taxon>Nevskiaceae</taxon>
        <taxon>Stenotrophobium</taxon>
    </lineage>
</organism>
<comment type="caution">
    <text evidence="5">The sequence shown here is derived from an EMBL/GenBank/DDBJ whole genome shotgun (WGS) entry which is preliminary data.</text>
</comment>
<dbReference type="SMART" id="SM00344">
    <property type="entry name" value="HTH_ASNC"/>
    <property type="match status" value="1"/>
</dbReference>
<name>A0A2T5ME51_9GAMM</name>
<reference evidence="5 6" key="1">
    <citation type="submission" date="2018-04" db="EMBL/GenBank/DDBJ databases">
        <title>Novel species isolated from glacier.</title>
        <authorList>
            <person name="Liu Q."/>
            <person name="Xin Y.-H."/>
        </authorList>
    </citation>
    <scope>NUCLEOTIDE SEQUENCE [LARGE SCALE GENOMIC DNA]</scope>
    <source>
        <strain evidence="5 6">GT1R17</strain>
    </source>
</reference>
<dbReference type="InterPro" id="IPR036390">
    <property type="entry name" value="WH_DNA-bd_sf"/>
</dbReference>
<dbReference type="Gene3D" id="3.30.70.920">
    <property type="match status" value="1"/>
</dbReference>
<evidence type="ECO:0000313" key="6">
    <source>
        <dbReference type="Proteomes" id="UP000244248"/>
    </source>
</evidence>
<dbReference type="PANTHER" id="PTHR30154:SF17">
    <property type="entry name" value="DNA-BINDING TRANSCRIPTIONAL ACTIVATOR DECR"/>
    <property type="match status" value="1"/>
</dbReference>
<dbReference type="GO" id="GO:0043200">
    <property type="term" value="P:response to amino acid"/>
    <property type="evidence" value="ECO:0007669"/>
    <property type="project" value="TreeGrafter"/>
</dbReference>
<evidence type="ECO:0000256" key="2">
    <source>
        <dbReference type="ARBA" id="ARBA00023125"/>
    </source>
</evidence>
<dbReference type="GO" id="GO:0005829">
    <property type="term" value="C:cytosol"/>
    <property type="evidence" value="ECO:0007669"/>
    <property type="project" value="TreeGrafter"/>
</dbReference>
<dbReference type="Proteomes" id="UP000244248">
    <property type="component" value="Unassembled WGS sequence"/>
</dbReference>
<keyword evidence="2" id="KW-0238">DNA-binding</keyword>
<keyword evidence="1" id="KW-0805">Transcription regulation</keyword>
<dbReference type="InterPro" id="IPR019887">
    <property type="entry name" value="Tscrpt_reg_AsnC/Lrp_C"/>
</dbReference>
<feature type="domain" description="HTH asnC-type" evidence="4">
    <location>
        <begin position="5"/>
        <end position="66"/>
    </location>
</feature>
<proteinExistence type="predicted"/>
<accession>A0A2T5ME51</accession>
<dbReference type="RefSeq" id="WP_107940446.1">
    <property type="nucleotide sequence ID" value="NZ_QANS01000004.1"/>
</dbReference>
<keyword evidence="6" id="KW-1185">Reference proteome</keyword>
<dbReference type="Pfam" id="PF01037">
    <property type="entry name" value="AsnC_trans_reg"/>
    <property type="match status" value="1"/>
</dbReference>
<dbReference type="InterPro" id="IPR019888">
    <property type="entry name" value="Tscrpt_reg_AsnC-like"/>
</dbReference>